<gene>
    <name evidence="4" type="ORF">CALMAC_LOCUS17487</name>
</gene>
<accession>A0A653DH09</accession>
<keyword evidence="5" id="KW-1185">Reference proteome</keyword>
<protein>
    <submittedName>
        <fullName evidence="4">Uncharacterized protein</fullName>
    </submittedName>
</protein>
<dbReference type="Pfam" id="PF21787">
    <property type="entry name" value="TNP-like_RNaseH_N"/>
    <property type="match status" value="1"/>
</dbReference>
<evidence type="ECO:0000313" key="5">
    <source>
        <dbReference type="Proteomes" id="UP000410492"/>
    </source>
</evidence>
<feature type="non-terminal residue" evidence="4">
    <location>
        <position position="266"/>
    </location>
</feature>
<dbReference type="AlphaFoldDB" id="A0A653DH09"/>
<reference evidence="4 5" key="1">
    <citation type="submission" date="2019-01" db="EMBL/GenBank/DDBJ databases">
        <authorList>
            <person name="Sayadi A."/>
        </authorList>
    </citation>
    <scope>NUCLEOTIDE SEQUENCE [LARGE SCALE GENOMIC DNA]</scope>
</reference>
<keyword evidence="1" id="KW-0175">Coiled coil</keyword>
<feature type="coiled-coil region" evidence="1">
    <location>
        <begin position="73"/>
        <end position="100"/>
    </location>
</feature>
<dbReference type="Proteomes" id="UP000410492">
    <property type="component" value="Unassembled WGS sequence"/>
</dbReference>
<feature type="domain" description="THAP9-like helix-turn-helix" evidence="2">
    <location>
        <begin position="111"/>
        <end position="188"/>
    </location>
</feature>
<dbReference type="Pfam" id="PF12017">
    <property type="entry name" value="Tnp_P_element"/>
    <property type="match status" value="1"/>
</dbReference>
<dbReference type="EMBL" id="CAACVG010012045">
    <property type="protein sequence ID" value="VEN59491.1"/>
    <property type="molecule type" value="Genomic_DNA"/>
</dbReference>
<name>A0A653DH09_CALMS</name>
<dbReference type="InterPro" id="IPR048365">
    <property type="entry name" value="TNP-like_RNaseH_N"/>
</dbReference>
<feature type="domain" description="Transposable element P transposase-like RNase H" evidence="3">
    <location>
        <begin position="195"/>
        <end position="266"/>
    </location>
</feature>
<evidence type="ECO:0000259" key="3">
    <source>
        <dbReference type="Pfam" id="PF21787"/>
    </source>
</evidence>
<evidence type="ECO:0000313" key="4">
    <source>
        <dbReference type="EMBL" id="VEN59491.1"/>
    </source>
</evidence>
<organism evidence="4 5">
    <name type="scientific">Callosobruchus maculatus</name>
    <name type="common">Southern cowpea weevil</name>
    <name type="synonym">Pulse bruchid</name>
    <dbReference type="NCBI Taxonomy" id="64391"/>
    <lineage>
        <taxon>Eukaryota</taxon>
        <taxon>Metazoa</taxon>
        <taxon>Ecdysozoa</taxon>
        <taxon>Arthropoda</taxon>
        <taxon>Hexapoda</taxon>
        <taxon>Insecta</taxon>
        <taxon>Pterygota</taxon>
        <taxon>Neoptera</taxon>
        <taxon>Endopterygota</taxon>
        <taxon>Coleoptera</taxon>
        <taxon>Polyphaga</taxon>
        <taxon>Cucujiformia</taxon>
        <taxon>Chrysomeloidea</taxon>
        <taxon>Chrysomelidae</taxon>
        <taxon>Bruchinae</taxon>
        <taxon>Bruchini</taxon>
        <taxon>Callosobruchus</taxon>
    </lineage>
</organism>
<evidence type="ECO:0000259" key="2">
    <source>
        <dbReference type="Pfam" id="PF12017"/>
    </source>
</evidence>
<dbReference type="OrthoDB" id="10070386at2759"/>
<evidence type="ECO:0000256" key="1">
    <source>
        <dbReference type="SAM" id="Coils"/>
    </source>
</evidence>
<dbReference type="InterPro" id="IPR021896">
    <property type="entry name" value="THAP9-like_HTH"/>
</dbReference>
<sequence>MTDDSETLTATSGTLTASEGVISIATNPSGSRVAEDNVGKLTQIPNKKHRRALQRSYLAKLNKICCAKRDKALDLAQRKITLYKNKINSLQQQNRRLKAKLYSHKSLTEYLRKNYSLTENAEFVLNASLGNTGRALFGRFLEGKTKKLYTPTLRSFALTLNFYNPKAYDFVRSKLNSSLPHPHTLTKWYQRIDGSPGFSKEAKDTLKLKVQAEEAKGRKVLCNLVSDSMAVHKRIEWNGQKFMGYVDLGFKLESDEVPEAKEAIVF</sequence>
<proteinExistence type="predicted"/>